<sequence length="103" mass="12258">MDCNQRSIDSMIIYCLFIYFSILLLLLLLLIEETETESLHRFSQFYLIIDVSLVFKNFIVMVIWIVCYANLTDLRRLFVIFVRSVSFASRSISYCCVEIRHLI</sequence>
<organism evidence="2 3">
    <name type="scientific">Trichinella murrelli</name>
    <dbReference type="NCBI Taxonomy" id="144512"/>
    <lineage>
        <taxon>Eukaryota</taxon>
        <taxon>Metazoa</taxon>
        <taxon>Ecdysozoa</taxon>
        <taxon>Nematoda</taxon>
        <taxon>Enoplea</taxon>
        <taxon>Dorylaimia</taxon>
        <taxon>Trichinellida</taxon>
        <taxon>Trichinellidae</taxon>
        <taxon>Trichinella</taxon>
    </lineage>
</organism>
<dbReference type="AlphaFoldDB" id="A0A0V0TWS8"/>
<dbReference type="Proteomes" id="UP000055048">
    <property type="component" value="Unassembled WGS sequence"/>
</dbReference>
<keyword evidence="3" id="KW-1185">Reference proteome</keyword>
<reference evidence="2 3" key="1">
    <citation type="submission" date="2015-01" db="EMBL/GenBank/DDBJ databases">
        <title>Evolution of Trichinella species and genotypes.</title>
        <authorList>
            <person name="Korhonen P.K."/>
            <person name="Edoardo P."/>
            <person name="Giuseppe L.R."/>
            <person name="Gasser R.B."/>
        </authorList>
    </citation>
    <scope>NUCLEOTIDE SEQUENCE [LARGE SCALE GENOMIC DNA]</scope>
    <source>
        <strain evidence="2">ISS417</strain>
    </source>
</reference>
<evidence type="ECO:0000313" key="3">
    <source>
        <dbReference type="Proteomes" id="UP000055048"/>
    </source>
</evidence>
<feature type="transmembrane region" description="Helical" evidence="1">
    <location>
        <begin position="43"/>
        <end position="67"/>
    </location>
</feature>
<feature type="transmembrane region" description="Helical" evidence="1">
    <location>
        <begin position="12"/>
        <end position="31"/>
    </location>
</feature>
<keyword evidence="1" id="KW-0472">Membrane</keyword>
<dbReference type="GO" id="GO:0016301">
    <property type="term" value="F:kinase activity"/>
    <property type="evidence" value="ECO:0007669"/>
    <property type="project" value="UniProtKB-KW"/>
</dbReference>
<comment type="caution">
    <text evidence="2">The sequence shown here is derived from an EMBL/GenBank/DDBJ whole genome shotgun (WGS) entry which is preliminary data.</text>
</comment>
<keyword evidence="2" id="KW-0808">Transferase</keyword>
<evidence type="ECO:0000313" key="2">
    <source>
        <dbReference type="EMBL" id="KRX43487.1"/>
    </source>
</evidence>
<keyword evidence="1" id="KW-1133">Transmembrane helix</keyword>
<gene>
    <name evidence="2" type="primary">CaMKII</name>
    <name evidence="2" type="ORF">T05_7795</name>
</gene>
<proteinExistence type="predicted"/>
<protein>
    <submittedName>
        <fullName evidence="2">Calcium/calmodulin-dependent protein kinase type II alpha chain</fullName>
    </submittedName>
</protein>
<dbReference type="EMBL" id="JYDJ01000118">
    <property type="protein sequence ID" value="KRX43487.1"/>
    <property type="molecule type" value="Genomic_DNA"/>
</dbReference>
<feature type="non-terminal residue" evidence="2">
    <location>
        <position position="103"/>
    </location>
</feature>
<keyword evidence="1" id="KW-0812">Transmembrane</keyword>
<accession>A0A0V0TWS8</accession>
<name>A0A0V0TWS8_9BILA</name>
<evidence type="ECO:0000256" key="1">
    <source>
        <dbReference type="SAM" id="Phobius"/>
    </source>
</evidence>
<keyword evidence="2" id="KW-0418">Kinase</keyword>